<dbReference type="Pfam" id="PF05016">
    <property type="entry name" value="ParE_toxin"/>
    <property type="match status" value="1"/>
</dbReference>
<keyword evidence="3" id="KW-0614">Plasmid</keyword>
<keyword evidence="2" id="KW-1277">Toxin-antitoxin system</keyword>
<reference evidence="3" key="1">
    <citation type="submission" date="2024-06" db="EMBL/GenBank/DDBJ databases">
        <title>Multiomics insights into the TNT degradation mechanism by Pantoea sp. BJ2 isolated from an ammunition destruction site.</title>
        <authorList>
            <person name="Luo J."/>
        </authorList>
    </citation>
    <scope>NUCLEOTIDE SEQUENCE</scope>
    <source>
        <strain evidence="3">BJ2</strain>
        <plasmid evidence="3">plasmindA</plasmid>
    </source>
</reference>
<gene>
    <name evidence="3" type="ORF">AAF463_19865</name>
</gene>
<evidence type="ECO:0000256" key="2">
    <source>
        <dbReference type="ARBA" id="ARBA00022649"/>
    </source>
</evidence>
<accession>A0AAU7U2M8</accession>
<dbReference type="InterPro" id="IPR051803">
    <property type="entry name" value="TA_system_RelE-like_toxin"/>
</dbReference>
<dbReference type="EMBL" id="CP158293">
    <property type="protein sequence ID" value="XBV47125.1"/>
    <property type="molecule type" value="Genomic_DNA"/>
</dbReference>
<dbReference type="PANTHER" id="PTHR33755">
    <property type="entry name" value="TOXIN PARE1-RELATED"/>
    <property type="match status" value="1"/>
</dbReference>
<dbReference type="RefSeq" id="WP_350262280.1">
    <property type="nucleotide sequence ID" value="NZ_CP158293.1"/>
</dbReference>
<evidence type="ECO:0000313" key="3">
    <source>
        <dbReference type="EMBL" id="XBV47125.1"/>
    </source>
</evidence>
<name>A0AAU7U2M8_9GAMM</name>
<dbReference type="Gene3D" id="3.30.2310.20">
    <property type="entry name" value="RelE-like"/>
    <property type="match status" value="1"/>
</dbReference>
<dbReference type="AlphaFoldDB" id="A0AAU7U2M8"/>
<geneLocation type="plasmid" evidence="3">
    <name>plasmindA</name>
</geneLocation>
<organism evidence="3">
    <name type="scientific">Pantoea sp. BJ2</name>
    <dbReference type="NCBI Taxonomy" id="3141322"/>
    <lineage>
        <taxon>Bacteria</taxon>
        <taxon>Pseudomonadati</taxon>
        <taxon>Pseudomonadota</taxon>
        <taxon>Gammaproteobacteria</taxon>
        <taxon>Enterobacterales</taxon>
        <taxon>Erwiniaceae</taxon>
        <taxon>Pantoea</taxon>
    </lineage>
</organism>
<proteinExistence type="inferred from homology"/>
<comment type="similarity">
    <text evidence="1">Belongs to the RelE toxin family.</text>
</comment>
<sequence length="96" mass="10684">MTVIFTGPARKQVRDINAHSHKTYGPMTAQIHVQGMQNTLSHLDKNPGTGRKRDELGPNILSFPSGSHMIFYRLVPGGIEVLAVIHQRDDVGKYFS</sequence>
<evidence type="ECO:0000256" key="1">
    <source>
        <dbReference type="ARBA" id="ARBA00006226"/>
    </source>
</evidence>
<protein>
    <submittedName>
        <fullName evidence="3">Type II toxin-antitoxin system RelE/ParE family toxin</fullName>
    </submittedName>
</protein>
<dbReference type="InterPro" id="IPR007712">
    <property type="entry name" value="RelE/ParE_toxin"/>
</dbReference>
<dbReference type="InterPro" id="IPR035093">
    <property type="entry name" value="RelE/ParE_toxin_dom_sf"/>
</dbReference>